<comment type="caution">
    <text evidence="1">The sequence shown here is derived from an EMBL/GenBank/DDBJ whole genome shotgun (WGS) entry which is preliminary data.</text>
</comment>
<keyword evidence="2" id="KW-1185">Reference proteome</keyword>
<sequence>MVTLRGVLRRTATTFARASPGDQVGATNSVYRLTLCGQVSTSTTLETSARRLEACLNMEGLVAFDYVLVDGDQRLILTQYTA</sequence>
<protein>
    <submittedName>
        <fullName evidence="1">Uncharacterized protein</fullName>
    </submittedName>
</protein>
<evidence type="ECO:0000313" key="1">
    <source>
        <dbReference type="EMBL" id="MEB3032129.1"/>
    </source>
</evidence>
<proteinExistence type="predicted"/>
<dbReference type="RefSeq" id="WP_224972246.1">
    <property type="nucleotide sequence ID" value="NZ_JAYJJU010000009.1"/>
</dbReference>
<accession>A0ABU5XVW9</accession>
<name>A0ABU5XVW9_9MYCO</name>
<reference evidence="1 2" key="1">
    <citation type="submission" date="2023-12" db="EMBL/GenBank/DDBJ databases">
        <title>Description of new species of Mycobacterium terrae complex isolated from sewage at the Sao Paulo Zoological Park Foundation in Brazil.</title>
        <authorList>
            <person name="Romagnoli C.L."/>
            <person name="Conceicao E.C."/>
            <person name="Machado E."/>
            <person name="Barreto L.B.P.F."/>
            <person name="Sharma A."/>
            <person name="Silva N.M."/>
            <person name="Marques L.E."/>
            <person name="Juliana M.A."/>
            <person name="Lourenco M.C.S."/>
            <person name="Digiampietri L.A."/>
            <person name="Suffys P.N."/>
            <person name="Viana-Niero C."/>
        </authorList>
    </citation>
    <scope>NUCLEOTIDE SEQUENCE [LARGE SCALE GENOMIC DNA]</scope>
    <source>
        <strain evidence="1 2">MYC340</strain>
    </source>
</reference>
<evidence type="ECO:0000313" key="2">
    <source>
        <dbReference type="Proteomes" id="UP001298593"/>
    </source>
</evidence>
<dbReference type="Proteomes" id="UP001298593">
    <property type="component" value="Unassembled WGS sequence"/>
</dbReference>
<dbReference type="EMBL" id="JAYJJU010000009">
    <property type="protein sequence ID" value="MEB3032129.1"/>
    <property type="molecule type" value="Genomic_DNA"/>
</dbReference>
<gene>
    <name evidence="1" type="ORF">KV113_11245</name>
</gene>
<organism evidence="1 2">
    <name type="scientific">[Mycobacterium] nativiensis</name>
    <dbReference type="NCBI Taxonomy" id="2855503"/>
    <lineage>
        <taxon>Bacteria</taxon>
        <taxon>Bacillati</taxon>
        <taxon>Actinomycetota</taxon>
        <taxon>Actinomycetes</taxon>
        <taxon>Mycobacteriales</taxon>
        <taxon>Mycobacteriaceae</taxon>
        <taxon>Mycolicibacter</taxon>
    </lineage>
</organism>